<dbReference type="CDD" id="cd03801">
    <property type="entry name" value="GT4_PimA-like"/>
    <property type="match status" value="1"/>
</dbReference>
<proteinExistence type="predicted"/>
<keyword evidence="3" id="KW-1185">Reference proteome</keyword>
<organism evidence="2 3">
    <name type="scientific">Hydrotalea sandarakina</name>
    <dbReference type="NCBI Taxonomy" id="1004304"/>
    <lineage>
        <taxon>Bacteria</taxon>
        <taxon>Pseudomonadati</taxon>
        <taxon>Bacteroidota</taxon>
        <taxon>Chitinophagia</taxon>
        <taxon>Chitinophagales</taxon>
        <taxon>Chitinophagaceae</taxon>
        <taxon>Hydrotalea</taxon>
    </lineage>
</organism>
<dbReference type="Gene3D" id="3.40.50.2000">
    <property type="entry name" value="Glycogen Phosphorylase B"/>
    <property type="match status" value="2"/>
</dbReference>
<dbReference type="EMBL" id="QKZV01000005">
    <property type="protein sequence ID" value="PZX62252.1"/>
    <property type="molecule type" value="Genomic_DNA"/>
</dbReference>
<dbReference type="PANTHER" id="PTHR12526:SF630">
    <property type="entry name" value="GLYCOSYLTRANSFERASE"/>
    <property type="match status" value="1"/>
</dbReference>
<sequence length="377" mass="42994">MHKVLFLYLKAFSFTGGIEKFNRNFMKALHELSVDGVIQAEAYSMYDTETDRRYFPKGRFKGFGGKRLQFVGNTLIEASCFRTIILGHINLAVVGVLIKAFFPKVQIILIAHGIEVWQPQKGMKKSLLTKLNSIYCVSHYTREQLLRHHAFLQPEQCRLFPNTLDAYFTLPALCAKPADLLRHYQMTPETKVLLTVTRLQSSEKYKGYDTVVRLMPSLLQMNPHIRYYIIGKADAAEARRMQQLIETLQLQQHVFLLGFVPDALLQQHYLMADVFIMPSQKEGFGIVFIEAMACGLPVIAGNKDGSRDALLNGRLGTLVDPTDPAAILQALQQTILQPPFMKGELLQQEVWKHFSFKAYKMRLQQLLAGDEILPLEE</sequence>
<evidence type="ECO:0000259" key="1">
    <source>
        <dbReference type="Pfam" id="PF00534"/>
    </source>
</evidence>
<dbReference type="InterPro" id="IPR001296">
    <property type="entry name" value="Glyco_trans_1"/>
</dbReference>
<dbReference type="AlphaFoldDB" id="A0A2W7TG31"/>
<comment type="caution">
    <text evidence="2">The sequence shown here is derived from an EMBL/GenBank/DDBJ whole genome shotgun (WGS) entry which is preliminary data.</text>
</comment>
<dbReference type="GO" id="GO:0016757">
    <property type="term" value="F:glycosyltransferase activity"/>
    <property type="evidence" value="ECO:0007669"/>
    <property type="project" value="InterPro"/>
</dbReference>
<evidence type="ECO:0000313" key="2">
    <source>
        <dbReference type="EMBL" id="PZX62252.1"/>
    </source>
</evidence>
<protein>
    <submittedName>
        <fullName evidence="2">Glycosyltransferase involved in cell wall biosynthesis</fullName>
    </submittedName>
</protein>
<keyword evidence="2" id="KW-0808">Transferase</keyword>
<reference evidence="2 3" key="1">
    <citation type="submission" date="2018-06" db="EMBL/GenBank/DDBJ databases">
        <title>Genomic Encyclopedia of Archaeal and Bacterial Type Strains, Phase II (KMG-II): from individual species to whole genera.</title>
        <authorList>
            <person name="Goeker M."/>
        </authorList>
    </citation>
    <scope>NUCLEOTIDE SEQUENCE [LARGE SCALE GENOMIC DNA]</scope>
    <source>
        <strain evidence="2 3">DSM 23241</strain>
    </source>
</reference>
<dbReference type="PANTHER" id="PTHR12526">
    <property type="entry name" value="GLYCOSYLTRANSFERASE"/>
    <property type="match status" value="1"/>
</dbReference>
<accession>A0A2W7TG31</accession>
<dbReference type="OrthoDB" id="9811239at2"/>
<name>A0A2W7TG31_9BACT</name>
<dbReference type="Pfam" id="PF00534">
    <property type="entry name" value="Glycos_transf_1"/>
    <property type="match status" value="1"/>
</dbReference>
<feature type="domain" description="Glycosyl transferase family 1" evidence="1">
    <location>
        <begin position="189"/>
        <end position="338"/>
    </location>
</feature>
<dbReference type="Proteomes" id="UP000249720">
    <property type="component" value="Unassembled WGS sequence"/>
</dbReference>
<dbReference type="SUPFAM" id="SSF53756">
    <property type="entry name" value="UDP-Glycosyltransferase/glycogen phosphorylase"/>
    <property type="match status" value="1"/>
</dbReference>
<evidence type="ECO:0000313" key="3">
    <source>
        <dbReference type="Proteomes" id="UP000249720"/>
    </source>
</evidence>
<gene>
    <name evidence="2" type="ORF">LX80_01734</name>
</gene>
<dbReference type="RefSeq" id="WP_111295325.1">
    <property type="nucleotide sequence ID" value="NZ_QKZV01000005.1"/>
</dbReference>